<evidence type="ECO:0000256" key="1">
    <source>
        <dbReference type="SAM" id="SignalP"/>
    </source>
</evidence>
<comment type="caution">
    <text evidence="2">The sequence shown here is derived from an EMBL/GenBank/DDBJ whole genome shotgun (WGS) entry which is preliminary data.</text>
</comment>
<keyword evidence="3" id="KW-1185">Reference proteome</keyword>
<dbReference type="Proteomes" id="UP001352263">
    <property type="component" value="Unassembled WGS sequence"/>
</dbReference>
<keyword evidence="1" id="KW-0732">Signal</keyword>
<evidence type="ECO:0000313" key="3">
    <source>
        <dbReference type="Proteomes" id="UP001352263"/>
    </source>
</evidence>
<dbReference type="RefSeq" id="WP_326506757.1">
    <property type="nucleotide sequence ID" value="NZ_JAWIIV010000009.1"/>
</dbReference>
<protein>
    <submittedName>
        <fullName evidence="2">DUF4148 domain-containing protein</fullName>
    </submittedName>
</protein>
<sequence>MKAKSLIAALLLTVSATGAFAQEFVRPDAGFVSTKSRAEVLQELVEANAARTSSVAMKDGDYPVAVAEPAGAISGKTRAQVRAELEEYNRENPRGYLYSYYIGN</sequence>
<dbReference type="InterPro" id="IPR025421">
    <property type="entry name" value="DUF4148"/>
</dbReference>
<proteinExistence type="predicted"/>
<organism evidence="2 3">
    <name type="scientific">Noviherbaspirillum album</name>
    <dbReference type="NCBI Taxonomy" id="3080276"/>
    <lineage>
        <taxon>Bacteria</taxon>
        <taxon>Pseudomonadati</taxon>
        <taxon>Pseudomonadota</taxon>
        <taxon>Betaproteobacteria</taxon>
        <taxon>Burkholderiales</taxon>
        <taxon>Oxalobacteraceae</taxon>
        <taxon>Noviherbaspirillum</taxon>
    </lineage>
</organism>
<gene>
    <name evidence="2" type="ORF">RY831_12840</name>
</gene>
<dbReference type="EMBL" id="JAWIIV010000009">
    <property type="protein sequence ID" value="MEC4720042.1"/>
    <property type="molecule type" value="Genomic_DNA"/>
</dbReference>
<accession>A0ABU6J9T2</accession>
<evidence type="ECO:0000313" key="2">
    <source>
        <dbReference type="EMBL" id="MEC4720042.1"/>
    </source>
</evidence>
<reference evidence="2 3" key="1">
    <citation type="submission" date="2023-10" db="EMBL/GenBank/DDBJ databases">
        <title>Noviherbaspirillum sp. CPCC 100848 genome assembly.</title>
        <authorList>
            <person name="Li X.Y."/>
            <person name="Fang X.M."/>
        </authorList>
    </citation>
    <scope>NUCLEOTIDE SEQUENCE [LARGE SCALE GENOMIC DNA]</scope>
    <source>
        <strain evidence="2 3">CPCC 100848</strain>
    </source>
</reference>
<name>A0ABU6J9T2_9BURK</name>
<feature type="signal peptide" evidence="1">
    <location>
        <begin position="1"/>
        <end position="21"/>
    </location>
</feature>
<feature type="chain" id="PRO_5047298934" evidence="1">
    <location>
        <begin position="22"/>
        <end position="104"/>
    </location>
</feature>
<dbReference type="Pfam" id="PF13663">
    <property type="entry name" value="DUF4148"/>
    <property type="match status" value="1"/>
</dbReference>